<dbReference type="FunFam" id="1.20.1200.10:FF:000001">
    <property type="entry name" value="Cob(I)yrinic acid a,c-diamide adenosyltransferase"/>
    <property type="match status" value="1"/>
</dbReference>
<keyword evidence="5 10" id="KW-0067">ATP-binding</keyword>
<evidence type="ECO:0000256" key="9">
    <source>
        <dbReference type="ARBA" id="ARBA00075216"/>
    </source>
</evidence>
<dbReference type="GO" id="GO:0005524">
    <property type="term" value="F:ATP binding"/>
    <property type="evidence" value="ECO:0007669"/>
    <property type="project" value="UniProtKB-UniRule"/>
</dbReference>
<feature type="domain" description="Cobalamin adenosyltransferase-like" evidence="12">
    <location>
        <begin position="32"/>
        <end position="206"/>
    </location>
</feature>
<feature type="region of interest" description="Disordered" evidence="11">
    <location>
        <begin position="1"/>
        <end position="24"/>
    </location>
</feature>
<dbReference type="GO" id="GO:0008817">
    <property type="term" value="F:corrinoid adenosyltransferase activity"/>
    <property type="evidence" value="ECO:0007669"/>
    <property type="project" value="UniProtKB-ARBA"/>
</dbReference>
<comment type="similarity">
    <text evidence="1 10">Belongs to the Cob(I)alamin adenosyltransferase family.</text>
</comment>
<dbReference type="KEGG" id="mis:MICPUN_103853"/>
<proteinExistence type="inferred from homology"/>
<sequence length="221" mass="24243">MSAGELENEAAAAADAAPSTEIDSGGSGKFKLYTKTGDLGSSCLFNMERRDKDDDVFEALGDVDELGVCVGIARTFAEEHVTPDGEMLARLLEIQSRLLDVGSAVATPLQSSSTAEWKARRVEFAEEHITRLEGWIDEYDESLPPLTTFILPSGGKTAVHLHQARTVCRRAERRVVPLVRDGDCDQAVGRYLNRLSDFLYAAARYAAHREGHEELPYKKAA</sequence>
<dbReference type="eggNOG" id="ENOG502QS64">
    <property type="taxonomic scope" value="Eukaryota"/>
</dbReference>
<comment type="catalytic activity">
    <reaction evidence="6">
        <text>cob(I)alamin-[corrinoid adenosyltransferase] + ATP = apo-[corrinoid adenosyltransferase] + adenosylcob(III)alamin + triphosphate</text>
        <dbReference type="Rhea" id="RHEA:56796"/>
        <dbReference type="Rhea" id="RHEA-COMP:14743"/>
        <dbReference type="Rhea" id="RHEA-COMP:14744"/>
        <dbReference type="ChEBI" id="CHEBI:18036"/>
        <dbReference type="ChEBI" id="CHEBI:18408"/>
        <dbReference type="ChEBI" id="CHEBI:30616"/>
        <dbReference type="ChEBI" id="CHEBI:60488"/>
        <dbReference type="ChEBI" id="CHEBI:83228"/>
    </reaction>
    <physiologicalReaction direction="left-to-right" evidence="6">
        <dbReference type="Rhea" id="RHEA:56797"/>
    </physiologicalReaction>
</comment>
<evidence type="ECO:0000256" key="11">
    <source>
        <dbReference type="SAM" id="MobiDB-lite"/>
    </source>
</evidence>
<dbReference type="OrthoDB" id="549173at2759"/>
<evidence type="ECO:0000256" key="6">
    <source>
        <dbReference type="ARBA" id="ARBA00051988"/>
    </source>
</evidence>
<dbReference type="NCBIfam" id="TIGR00636">
    <property type="entry name" value="PduO_Nterm"/>
    <property type="match status" value="1"/>
</dbReference>
<dbReference type="EMBL" id="CP001331">
    <property type="protein sequence ID" value="ACO67046.1"/>
    <property type="molecule type" value="Genomic_DNA"/>
</dbReference>
<dbReference type="RefSeq" id="XP_002505788.1">
    <property type="nucleotide sequence ID" value="XM_002505742.1"/>
</dbReference>
<keyword evidence="14" id="KW-1185">Reference proteome</keyword>
<dbReference type="GO" id="GO:0009235">
    <property type="term" value="P:cobalamin metabolic process"/>
    <property type="evidence" value="ECO:0007669"/>
    <property type="project" value="UniProtKB-ARBA"/>
</dbReference>
<dbReference type="SUPFAM" id="SSF89028">
    <property type="entry name" value="Cobalamin adenosyltransferase-like"/>
    <property type="match status" value="1"/>
</dbReference>
<evidence type="ECO:0000256" key="5">
    <source>
        <dbReference type="ARBA" id="ARBA00022840"/>
    </source>
</evidence>
<evidence type="ECO:0000256" key="2">
    <source>
        <dbReference type="ARBA" id="ARBA00011233"/>
    </source>
</evidence>
<dbReference type="InterPro" id="IPR016030">
    <property type="entry name" value="CblAdoTrfase-like"/>
</dbReference>
<comment type="subunit">
    <text evidence="2">Homotrimer.</text>
</comment>
<evidence type="ECO:0000256" key="8">
    <source>
        <dbReference type="ARBA" id="ARBA00071654"/>
    </source>
</evidence>
<evidence type="ECO:0000256" key="10">
    <source>
        <dbReference type="RuleBase" id="RU366026"/>
    </source>
</evidence>
<dbReference type="InterPro" id="IPR036451">
    <property type="entry name" value="CblAdoTrfase-like_sf"/>
</dbReference>
<evidence type="ECO:0000256" key="7">
    <source>
        <dbReference type="ARBA" id="ARBA00056747"/>
    </source>
</evidence>
<evidence type="ECO:0000256" key="1">
    <source>
        <dbReference type="ARBA" id="ARBA00007487"/>
    </source>
</evidence>
<dbReference type="InterPro" id="IPR029499">
    <property type="entry name" value="PduO-typ"/>
</dbReference>
<dbReference type="Gene3D" id="1.20.1200.10">
    <property type="entry name" value="Cobalamin adenosyltransferase-like"/>
    <property type="match status" value="1"/>
</dbReference>
<dbReference type="GeneID" id="8248478"/>
<dbReference type="Proteomes" id="UP000002009">
    <property type="component" value="Chromosome 13"/>
</dbReference>
<gene>
    <name evidence="13" type="ORF">MICPUN_103853</name>
</gene>
<evidence type="ECO:0000313" key="13">
    <source>
        <dbReference type="EMBL" id="ACO67046.1"/>
    </source>
</evidence>
<dbReference type="PANTHER" id="PTHR12213">
    <property type="entry name" value="CORRINOID ADENOSYLTRANSFERASE"/>
    <property type="match status" value="1"/>
</dbReference>
<keyword evidence="4 10" id="KW-0547">Nucleotide-binding</keyword>
<dbReference type="AlphaFoldDB" id="C1EF83"/>
<dbReference type="Pfam" id="PF01923">
    <property type="entry name" value="Cob_adeno_trans"/>
    <property type="match status" value="1"/>
</dbReference>
<organism evidence="13 14">
    <name type="scientific">Micromonas commoda (strain RCC299 / NOUM17 / CCMP2709)</name>
    <name type="common">Picoplanktonic green alga</name>
    <dbReference type="NCBI Taxonomy" id="296587"/>
    <lineage>
        <taxon>Eukaryota</taxon>
        <taxon>Viridiplantae</taxon>
        <taxon>Chlorophyta</taxon>
        <taxon>Mamiellophyceae</taxon>
        <taxon>Mamiellales</taxon>
        <taxon>Mamiellaceae</taxon>
        <taxon>Micromonas</taxon>
    </lineage>
</organism>
<name>C1EF83_MICCC</name>
<comment type="function">
    <text evidence="7">Converts cob(I)alamin to adenosylcobalamin (adenosylcob(III)alamin), a coenzyme for methylmalonyl-CoA mutase, therefore participates in the final step of the vitamin B12 conversion. Generates adenosylcobalamin (AdoCbl) and directly delivers the cofactor to MUT in a transfer that is stimulated by ATP-binding to MMAB and gated by MMAA.</text>
</comment>
<accession>C1EF83</accession>
<dbReference type="InParanoid" id="C1EF83"/>
<reference evidence="13 14" key="1">
    <citation type="journal article" date="2009" name="Science">
        <title>Green evolution and dynamic adaptations revealed by genomes of the marine picoeukaryotes Micromonas.</title>
        <authorList>
            <person name="Worden A.Z."/>
            <person name="Lee J.H."/>
            <person name="Mock T."/>
            <person name="Rouze P."/>
            <person name="Simmons M.P."/>
            <person name="Aerts A.L."/>
            <person name="Allen A.E."/>
            <person name="Cuvelier M.L."/>
            <person name="Derelle E."/>
            <person name="Everett M.V."/>
            <person name="Foulon E."/>
            <person name="Grimwood J."/>
            <person name="Gundlach H."/>
            <person name="Henrissat B."/>
            <person name="Napoli C."/>
            <person name="McDonald S.M."/>
            <person name="Parker M.S."/>
            <person name="Rombauts S."/>
            <person name="Salamov A."/>
            <person name="Von Dassow P."/>
            <person name="Badger J.H."/>
            <person name="Coutinho P.M."/>
            <person name="Demir E."/>
            <person name="Dubchak I."/>
            <person name="Gentemann C."/>
            <person name="Eikrem W."/>
            <person name="Gready J.E."/>
            <person name="John U."/>
            <person name="Lanier W."/>
            <person name="Lindquist E.A."/>
            <person name="Lucas S."/>
            <person name="Mayer K.F."/>
            <person name="Moreau H."/>
            <person name="Not F."/>
            <person name="Otillar R."/>
            <person name="Panaud O."/>
            <person name="Pangilinan J."/>
            <person name="Paulsen I."/>
            <person name="Piegu B."/>
            <person name="Poliakov A."/>
            <person name="Robbens S."/>
            <person name="Schmutz J."/>
            <person name="Toulza E."/>
            <person name="Wyss T."/>
            <person name="Zelensky A."/>
            <person name="Zhou K."/>
            <person name="Armbrust E.V."/>
            <person name="Bhattacharya D."/>
            <person name="Goodenough U.W."/>
            <person name="Van de Peer Y."/>
            <person name="Grigoriev I.V."/>
        </authorList>
    </citation>
    <scope>NUCLEOTIDE SEQUENCE [LARGE SCALE GENOMIC DNA]</scope>
    <source>
        <strain evidence="14">RCC299 / NOUM17</strain>
    </source>
</reference>
<dbReference type="STRING" id="296587.C1EF83"/>
<evidence type="ECO:0000313" key="14">
    <source>
        <dbReference type="Proteomes" id="UP000002009"/>
    </source>
</evidence>
<keyword evidence="3 10" id="KW-0808">Transferase</keyword>
<dbReference type="PANTHER" id="PTHR12213:SF0">
    <property type="entry name" value="CORRINOID ADENOSYLTRANSFERASE MMAB"/>
    <property type="match status" value="1"/>
</dbReference>
<evidence type="ECO:0000256" key="3">
    <source>
        <dbReference type="ARBA" id="ARBA00022679"/>
    </source>
</evidence>
<evidence type="ECO:0000256" key="4">
    <source>
        <dbReference type="ARBA" id="ARBA00022741"/>
    </source>
</evidence>
<evidence type="ECO:0000259" key="12">
    <source>
        <dbReference type="Pfam" id="PF01923"/>
    </source>
</evidence>
<protein>
    <recommendedName>
        <fullName evidence="8">Corrinoid adenosyltransferase MMAB</fullName>
    </recommendedName>
    <alternativeName>
        <fullName evidence="9">ATP:co(I)rrinoid adenosyltransferase MMAB</fullName>
    </alternativeName>
</protein>
<dbReference type="OMA" id="HQACTVV"/>